<protein>
    <submittedName>
        <fullName evidence="3">Uncharacterized conserved protein, DUF1778 family</fullName>
    </submittedName>
</protein>
<dbReference type="SUPFAM" id="SSF47598">
    <property type="entry name" value="Ribbon-helix-helix"/>
    <property type="match status" value="1"/>
</dbReference>
<proteinExistence type="inferred from homology"/>
<dbReference type="EMBL" id="FQVK01000005">
    <property type="protein sequence ID" value="SHE62387.1"/>
    <property type="molecule type" value="Genomic_DNA"/>
</dbReference>
<dbReference type="InterPro" id="IPR014795">
    <property type="entry name" value="TacA_1-like"/>
</dbReference>
<evidence type="ECO:0000256" key="2">
    <source>
        <dbReference type="ARBA" id="ARBA00049988"/>
    </source>
</evidence>
<dbReference type="Pfam" id="PF08681">
    <property type="entry name" value="TacA1"/>
    <property type="match status" value="1"/>
</dbReference>
<evidence type="ECO:0000313" key="3">
    <source>
        <dbReference type="EMBL" id="SHE62387.1"/>
    </source>
</evidence>
<dbReference type="GO" id="GO:0006355">
    <property type="term" value="P:regulation of DNA-templated transcription"/>
    <property type="evidence" value="ECO:0007669"/>
    <property type="project" value="InterPro"/>
</dbReference>
<keyword evidence="1" id="KW-1277">Toxin-antitoxin system</keyword>
<organism evidence="3 4">
    <name type="scientific">Ruegeria intermedia</name>
    <dbReference type="NCBI Taxonomy" id="996115"/>
    <lineage>
        <taxon>Bacteria</taxon>
        <taxon>Pseudomonadati</taxon>
        <taxon>Pseudomonadota</taxon>
        <taxon>Alphaproteobacteria</taxon>
        <taxon>Rhodobacterales</taxon>
        <taxon>Roseobacteraceae</taxon>
        <taxon>Ruegeria</taxon>
    </lineage>
</organism>
<evidence type="ECO:0000256" key="1">
    <source>
        <dbReference type="ARBA" id="ARBA00022649"/>
    </source>
</evidence>
<dbReference type="OrthoDB" id="7569726at2"/>
<dbReference type="RefSeq" id="WP_149775111.1">
    <property type="nucleotide sequence ID" value="NZ_FQVK01000005.1"/>
</dbReference>
<dbReference type="PANTHER" id="PTHR35401:SF2">
    <property type="entry name" value="ABC-TYPE TRANSPORT SYSTEM"/>
    <property type="match status" value="1"/>
</dbReference>
<evidence type="ECO:0000313" key="4">
    <source>
        <dbReference type="Proteomes" id="UP000325134"/>
    </source>
</evidence>
<keyword evidence="4" id="KW-1185">Reference proteome</keyword>
<dbReference type="Proteomes" id="UP000325134">
    <property type="component" value="Unassembled WGS sequence"/>
</dbReference>
<reference evidence="3 4" key="1">
    <citation type="submission" date="2016-11" db="EMBL/GenBank/DDBJ databases">
        <authorList>
            <person name="Varghese N."/>
            <person name="Submissions S."/>
        </authorList>
    </citation>
    <scope>NUCLEOTIDE SEQUENCE [LARGE SCALE GENOMIC DNA]</scope>
    <source>
        <strain evidence="3 4">DSM 29341</strain>
    </source>
</reference>
<gene>
    <name evidence="3" type="ORF">SAMN05444279_10573</name>
</gene>
<comment type="similarity">
    <text evidence="2">Belongs to the TacA antitoxin family.</text>
</comment>
<dbReference type="Gene3D" id="1.20.5.780">
    <property type="entry name" value="Single helix bin"/>
    <property type="match status" value="1"/>
</dbReference>
<name>A0A1M4V0G9_9RHOB</name>
<accession>A0A1M4V0G9</accession>
<sequence length="102" mass="11232">MLSFTDETTGFEGRNSERMNFRTKAPIKATIQRAAALSGVDDSTFTMSAALREAEKVIEAHEHTRLAAVDHEAFFSALEATPVINDALIDAAERYKSRVVSK</sequence>
<dbReference type="InterPro" id="IPR010985">
    <property type="entry name" value="Ribbon_hlx_hlx"/>
</dbReference>
<dbReference type="PANTHER" id="PTHR35401">
    <property type="entry name" value="COPG FAMILY HELIX-TURN-HELIX PROTEIN-RELATED-RELATED"/>
    <property type="match status" value="1"/>
</dbReference>
<dbReference type="AlphaFoldDB" id="A0A1M4V0G9"/>